<evidence type="ECO:0000313" key="2">
    <source>
        <dbReference type="EMBL" id="MED6176650.1"/>
    </source>
</evidence>
<dbReference type="Proteomes" id="UP001341840">
    <property type="component" value="Unassembled WGS sequence"/>
</dbReference>
<protein>
    <submittedName>
        <fullName evidence="2">Uncharacterized protein</fullName>
    </submittedName>
</protein>
<evidence type="ECO:0000313" key="3">
    <source>
        <dbReference type="Proteomes" id="UP001341840"/>
    </source>
</evidence>
<name>A0ABU6VV67_9FABA</name>
<feature type="non-terminal residue" evidence="2">
    <location>
        <position position="1"/>
    </location>
</feature>
<gene>
    <name evidence="2" type="ORF">PIB30_090258</name>
</gene>
<comment type="caution">
    <text evidence="2">The sequence shown here is derived from an EMBL/GenBank/DDBJ whole genome shotgun (WGS) entry which is preliminary data.</text>
</comment>
<evidence type="ECO:0000256" key="1">
    <source>
        <dbReference type="SAM" id="MobiDB-lite"/>
    </source>
</evidence>
<feature type="compositionally biased region" description="Polar residues" evidence="1">
    <location>
        <begin position="34"/>
        <end position="48"/>
    </location>
</feature>
<accession>A0ABU6VV67</accession>
<feature type="region of interest" description="Disordered" evidence="1">
    <location>
        <begin position="28"/>
        <end position="48"/>
    </location>
</feature>
<proteinExistence type="predicted"/>
<organism evidence="2 3">
    <name type="scientific">Stylosanthes scabra</name>
    <dbReference type="NCBI Taxonomy" id="79078"/>
    <lineage>
        <taxon>Eukaryota</taxon>
        <taxon>Viridiplantae</taxon>
        <taxon>Streptophyta</taxon>
        <taxon>Embryophyta</taxon>
        <taxon>Tracheophyta</taxon>
        <taxon>Spermatophyta</taxon>
        <taxon>Magnoliopsida</taxon>
        <taxon>eudicotyledons</taxon>
        <taxon>Gunneridae</taxon>
        <taxon>Pentapetalae</taxon>
        <taxon>rosids</taxon>
        <taxon>fabids</taxon>
        <taxon>Fabales</taxon>
        <taxon>Fabaceae</taxon>
        <taxon>Papilionoideae</taxon>
        <taxon>50 kb inversion clade</taxon>
        <taxon>dalbergioids sensu lato</taxon>
        <taxon>Dalbergieae</taxon>
        <taxon>Pterocarpus clade</taxon>
        <taxon>Stylosanthes</taxon>
    </lineage>
</organism>
<keyword evidence="3" id="KW-1185">Reference proteome</keyword>
<dbReference type="EMBL" id="JASCZI010152767">
    <property type="protein sequence ID" value="MED6176650.1"/>
    <property type="molecule type" value="Genomic_DNA"/>
</dbReference>
<reference evidence="2 3" key="1">
    <citation type="journal article" date="2023" name="Plants (Basel)">
        <title>Bridging the Gap: Combining Genomics and Transcriptomics Approaches to Understand Stylosanthes scabra, an Orphan Legume from the Brazilian Caatinga.</title>
        <authorList>
            <person name="Ferreira-Neto J.R.C."/>
            <person name="da Silva M.D."/>
            <person name="Binneck E."/>
            <person name="de Melo N.F."/>
            <person name="da Silva R.H."/>
            <person name="de Melo A.L.T.M."/>
            <person name="Pandolfi V."/>
            <person name="Bustamante F.O."/>
            <person name="Brasileiro-Vidal A.C."/>
            <person name="Benko-Iseppon A.M."/>
        </authorList>
    </citation>
    <scope>NUCLEOTIDE SEQUENCE [LARGE SCALE GENOMIC DNA]</scope>
    <source>
        <tissue evidence="2">Leaves</tissue>
    </source>
</reference>
<sequence>WLAKEKALQGNHPQGLVAHLPAAKPHKKLRANPYDSQQSDKCIGSSSTTDRLPAAALAIGSEFLNC</sequence>